<reference evidence="2" key="1">
    <citation type="journal article" date="2001" name="Mol. Biochem. Parasitol.">
        <title>von Willebrand Factor A domain-related protein, a novel microneme protein of the malaria ookinete highly conserved throughout Plasmodium parasites.</title>
        <authorList>
            <person name="Yuda M."/>
            <person name="Yano K."/>
            <person name="Tsuboi T."/>
            <person name="Torii M."/>
            <person name="Chinzei Y."/>
        </authorList>
    </citation>
    <scope>NUCLEOTIDE SEQUENCE</scope>
    <source>
        <strain evidence="2">Salvador 1</strain>
    </source>
</reference>
<dbReference type="PROSITE" id="PS50234">
    <property type="entry name" value="VWFA"/>
    <property type="match status" value="1"/>
</dbReference>
<dbReference type="InterPro" id="IPR036465">
    <property type="entry name" value="vWFA_dom_sf"/>
</dbReference>
<accession>Q966V9</accession>
<evidence type="ECO:0000259" key="1">
    <source>
        <dbReference type="PROSITE" id="PS50234"/>
    </source>
</evidence>
<name>Q966V9_PLAVI</name>
<feature type="domain" description="VWFA" evidence="1">
    <location>
        <begin position="103"/>
        <end position="247"/>
    </location>
</feature>
<sequence length="300" mass="33209">MKRAHTPCSCFGPSWLALVHNFRGPQKLNPWCRHNSGSQNWPAKRAPTKKVITCVTKYVIKGDLEIDDGGFCNSNIGSQPQSPPGSCADGGASPGNYCDNYYDISLVVEESSFVQKDYWQKGTIPFLESMVRNARVSKDKAHMSVVLFARDPRVIVPFTDEASQDKDKLIERVRAIDDVGTSPDTLYVYALEHTLEHVIFGEGTRKDAPKVVVLFYYGFDYGANKSLIPDVVEDYRERNVKLVIVGIALGNRDNAYLLGGCAIGDQNCANVIFKPWDFVIPAAAEVKEKICSKGDSDSTD</sequence>
<dbReference type="Pfam" id="PF00092">
    <property type="entry name" value="VWA"/>
    <property type="match status" value="1"/>
</dbReference>
<evidence type="ECO:0000313" key="2">
    <source>
        <dbReference type="EMBL" id="BAB55890.1"/>
    </source>
</evidence>
<dbReference type="Gene3D" id="3.40.50.410">
    <property type="entry name" value="von Willebrand factor, type A domain"/>
    <property type="match status" value="1"/>
</dbReference>
<dbReference type="SUPFAM" id="SSF53300">
    <property type="entry name" value="vWA-like"/>
    <property type="match status" value="1"/>
</dbReference>
<protein>
    <submittedName>
        <fullName evidence="2">von Willebrand factor A-domain-related protein</fullName>
    </submittedName>
</protein>
<dbReference type="EMBL" id="AB051630">
    <property type="protein sequence ID" value="BAB55890.1"/>
    <property type="molecule type" value="Genomic_DNA"/>
</dbReference>
<dbReference type="CDD" id="cd01473">
    <property type="entry name" value="vWA_CTRP"/>
    <property type="match status" value="1"/>
</dbReference>
<dbReference type="VEuPathDB" id="PlasmoDB:PVPAM_010032200"/>
<gene>
    <name evidence="2" type="primary">PvWARP</name>
</gene>
<dbReference type="VEuPathDB" id="PlasmoDB:PVX_093675"/>
<dbReference type="SMART" id="SM00327">
    <property type="entry name" value="VWA"/>
    <property type="match status" value="1"/>
</dbReference>
<proteinExistence type="predicted"/>
<dbReference type="VEuPathDB" id="PlasmoDB:PVW1_010023300"/>
<dbReference type="AlphaFoldDB" id="Q966V9"/>
<organism evidence="2">
    <name type="scientific">Plasmodium vivax</name>
    <name type="common">malaria parasite P. vivax</name>
    <dbReference type="NCBI Taxonomy" id="5855"/>
    <lineage>
        <taxon>Eukaryota</taxon>
        <taxon>Sar</taxon>
        <taxon>Alveolata</taxon>
        <taxon>Apicomplexa</taxon>
        <taxon>Aconoidasida</taxon>
        <taxon>Haemosporida</taxon>
        <taxon>Plasmodiidae</taxon>
        <taxon>Plasmodium</taxon>
        <taxon>Plasmodium (Plasmodium)</taxon>
    </lineage>
</organism>
<dbReference type="VEuPathDB" id="PlasmoDB:PVP01_0118900"/>
<dbReference type="InterPro" id="IPR002035">
    <property type="entry name" value="VWF_A"/>
</dbReference>